<dbReference type="EMBL" id="PGEZ01000001">
    <property type="protein sequence ID" value="PJJ57566.1"/>
    <property type="molecule type" value="Genomic_DNA"/>
</dbReference>
<dbReference type="SUPFAM" id="SSF55729">
    <property type="entry name" value="Acyl-CoA N-acyltransferases (Nat)"/>
    <property type="match status" value="1"/>
</dbReference>
<name>A0A0B2BCU9_9ACTN</name>
<dbReference type="InterPro" id="IPR042221">
    <property type="entry name" value="Leu/Phe-tRNA_Trfase_N"/>
</dbReference>
<protein>
    <recommendedName>
        <fullName evidence="4">Leucyl/phenylalanyl-tRNA--protein transferase</fullName>
        <ecNumber evidence="4">2.3.2.6</ecNumber>
    </recommendedName>
    <alternativeName>
        <fullName evidence="4">L/F-transferase</fullName>
    </alternativeName>
    <alternativeName>
        <fullName evidence="4">Leucyltransferase</fullName>
    </alternativeName>
    <alternativeName>
        <fullName evidence="4">Phenyalanyltransferase</fullName>
    </alternativeName>
</protein>
<dbReference type="Pfam" id="PF03588">
    <property type="entry name" value="Leu_Phe_trans"/>
    <property type="match status" value="1"/>
</dbReference>
<comment type="catalytic activity">
    <reaction evidence="4">
        <text>L-phenylalanyl-tRNA(Phe) + an N-terminal L-alpha-aminoacyl-[protein] = an N-terminal L-phenylalanyl-L-alpha-aminoacyl-[protein] + tRNA(Phe)</text>
        <dbReference type="Rhea" id="RHEA:43632"/>
        <dbReference type="Rhea" id="RHEA-COMP:9668"/>
        <dbReference type="Rhea" id="RHEA-COMP:9699"/>
        <dbReference type="Rhea" id="RHEA-COMP:10636"/>
        <dbReference type="Rhea" id="RHEA-COMP:10637"/>
        <dbReference type="ChEBI" id="CHEBI:78442"/>
        <dbReference type="ChEBI" id="CHEBI:78531"/>
        <dbReference type="ChEBI" id="CHEBI:78597"/>
        <dbReference type="ChEBI" id="CHEBI:83561"/>
        <dbReference type="EC" id="2.3.2.6"/>
    </reaction>
</comment>
<keyword evidence="1 4" id="KW-0963">Cytoplasm</keyword>
<keyword evidence="6" id="KW-1185">Reference proteome</keyword>
<dbReference type="PANTHER" id="PTHR30098">
    <property type="entry name" value="LEUCYL/PHENYLALANYL-TRNA--PROTEIN TRANSFERASE"/>
    <property type="match status" value="1"/>
</dbReference>
<dbReference type="Gene3D" id="3.30.70.3550">
    <property type="entry name" value="Leucyl/phenylalanyl-tRNA-protein transferase, N-terminal domain"/>
    <property type="match status" value="1"/>
</dbReference>
<comment type="catalytic activity">
    <reaction evidence="4">
        <text>N-terminal L-lysyl-[protein] + L-leucyl-tRNA(Leu) = N-terminal L-leucyl-L-lysyl-[protein] + tRNA(Leu) + H(+)</text>
        <dbReference type="Rhea" id="RHEA:12340"/>
        <dbReference type="Rhea" id="RHEA-COMP:9613"/>
        <dbReference type="Rhea" id="RHEA-COMP:9622"/>
        <dbReference type="Rhea" id="RHEA-COMP:12670"/>
        <dbReference type="Rhea" id="RHEA-COMP:12671"/>
        <dbReference type="ChEBI" id="CHEBI:15378"/>
        <dbReference type="ChEBI" id="CHEBI:65249"/>
        <dbReference type="ChEBI" id="CHEBI:78442"/>
        <dbReference type="ChEBI" id="CHEBI:78494"/>
        <dbReference type="ChEBI" id="CHEBI:133043"/>
        <dbReference type="EC" id="2.3.2.6"/>
    </reaction>
</comment>
<keyword evidence="2 4" id="KW-0808">Transferase</keyword>
<evidence type="ECO:0000256" key="2">
    <source>
        <dbReference type="ARBA" id="ARBA00022679"/>
    </source>
</evidence>
<dbReference type="InterPro" id="IPR042203">
    <property type="entry name" value="Leu/Phe-tRNA_Trfase_C"/>
</dbReference>
<evidence type="ECO:0000313" key="6">
    <source>
        <dbReference type="Proteomes" id="UP000230842"/>
    </source>
</evidence>
<dbReference type="EC" id="2.3.2.6" evidence="4"/>
<dbReference type="NCBIfam" id="TIGR00667">
    <property type="entry name" value="aat"/>
    <property type="match status" value="1"/>
</dbReference>
<dbReference type="Gene3D" id="3.40.630.70">
    <property type="entry name" value="Leucyl/phenylalanyl-tRNA-protein transferase, C-terminal domain"/>
    <property type="match status" value="1"/>
</dbReference>
<dbReference type="InterPro" id="IPR004616">
    <property type="entry name" value="Leu/Phe-tRNA_Trfase"/>
</dbReference>
<dbReference type="AlphaFoldDB" id="A0A0B2BCU9"/>
<reference evidence="5 6" key="1">
    <citation type="submission" date="2017-11" db="EMBL/GenBank/DDBJ databases">
        <title>Genomic Encyclopedia of Archaeal and Bacterial Type Strains, Phase II (KMG-II): From Individual Species to Whole Genera.</title>
        <authorList>
            <person name="Goeker M."/>
        </authorList>
    </citation>
    <scope>NUCLEOTIDE SEQUENCE [LARGE SCALE GENOMIC DNA]</scope>
    <source>
        <strain evidence="5 6">DSM 27763</strain>
    </source>
</reference>
<evidence type="ECO:0000256" key="4">
    <source>
        <dbReference type="HAMAP-Rule" id="MF_00688"/>
    </source>
</evidence>
<evidence type="ECO:0000256" key="1">
    <source>
        <dbReference type="ARBA" id="ARBA00022490"/>
    </source>
</evidence>
<dbReference type="GO" id="GO:0030163">
    <property type="term" value="P:protein catabolic process"/>
    <property type="evidence" value="ECO:0007669"/>
    <property type="project" value="UniProtKB-UniRule"/>
</dbReference>
<accession>A0A0B2BCU9</accession>
<dbReference type="GO" id="GO:0005737">
    <property type="term" value="C:cytoplasm"/>
    <property type="evidence" value="ECO:0007669"/>
    <property type="project" value="UniProtKB-SubCell"/>
</dbReference>
<keyword evidence="3 4" id="KW-0012">Acyltransferase</keyword>
<evidence type="ECO:0000313" key="5">
    <source>
        <dbReference type="EMBL" id="PJJ57566.1"/>
    </source>
</evidence>
<dbReference type="PANTHER" id="PTHR30098:SF2">
    <property type="entry name" value="LEUCYL_PHENYLALANYL-TRNA--PROTEIN TRANSFERASE"/>
    <property type="match status" value="1"/>
</dbReference>
<evidence type="ECO:0000256" key="3">
    <source>
        <dbReference type="ARBA" id="ARBA00023315"/>
    </source>
</evidence>
<dbReference type="RefSeq" id="WP_039358478.1">
    <property type="nucleotide sequence ID" value="NZ_PGEZ01000001.1"/>
</dbReference>
<organism evidence="5 6">
    <name type="scientific">Mumia flava</name>
    <dbReference type="NCBI Taxonomy" id="1348852"/>
    <lineage>
        <taxon>Bacteria</taxon>
        <taxon>Bacillati</taxon>
        <taxon>Actinomycetota</taxon>
        <taxon>Actinomycetes</taxon>
        <taxon>Propionibacteriales</taxon>
        <taxon>Nocardioidaceae</taxon>
        <taxon>Mumia</taxon>
    </lineage>
</organism>
<sequence>MTPVPLGPTRWDFSPDEWPDDDFVGIGADLEPTTLVHAYRSALFPMPTEPGGPMGWWSPLERGVLRPDDLRVSRSLRKSARRFTITVDTAFAEVVEACADPRREGGWIDDAIASAYGRLHELGWAHSIEARTADGALAGGLYGVAIGGLFAGESMFHRVTDASKAALVGLVELIAADGAGPRLIDTQWRTDHLASLGVQAWSRDAYLAVLPQVLDTPLPAPWR</sequence>
<dbReference type="HAMAP" id="MF_00688">
    <property type="entry name" value="Leu_Phe_trans"/>
    <property type="match status" value="1"/>
</dbReference>
<dbReference type="GO" id="GO:0008914">
    <property type="term" value="F:leucyl-tRNA--protein transferase activity"/>
    <property type="evidence" value="ECO:0007669"/>
    <property type="project" value="UniProtKB-UniRule"/>
</dbReference>
<comment type="caution">
    <text evidence="5">The sequence shown here is derived from an EMBL/GenBank/DDBJ whole genome shotgun (WGS) entry which is preliminary data.</text>
</comment>
<comment type="catalytic activity">
    <reaction evidence="4">
        <text>N-terminal L-arginyl-[protein] + L-leucyl-tRNA(Leu) = N-terminal L-leucyl-L-arginyl-[protein] + tRNA(Leu) + H(+)</text>
        <dbReference type="Rhea" id="RHEA:50416"/>
        <dbReference type="Rhea" id="RHEA-COMP:9613"/>
        <dbReference type="Rhea" id="RHEA-COMP:9622"/>
        <dbReference type="Rhea" id="RHEA-COMP:12672"/>
        <dbReference type="Rhea" id="RHEA-COMP:12673"/>
        <dbReference type="ChEBI" id="CHEBI:15378"/>
        <dbReference type="ChEBI" id="CHEBI:64719"/>
        <dbReference type="ChEBI" id="CHEBI:78442"/>
        <dbReference type="ChEBI" id="CHEBI:78494"/>
        <dbReference type="ChEBI" id="CHEBI:133044"/>
        <dbReference type="EC" id="2.3.2.6"/>
    </reaction>
</comment>
<dbReference type="InterPro" id="IPR016181">
    <property type="entry name" value="Acyl_CoA_acyltransferase"/>
</dbReference>
<comment type="similarity">
    <text evidence="4">Belongs to the L/F-transferase family.</text>
</comment>
<comment type="subcellular location">
    <subcellularLocation>
        <location evidence="4">Cytoplasm</location>
    </subcellularLocation>
</comment>
<comment type="function">
    <text evidence="4">Functions in the N-end rule pathway of protein degradation where it conjugates Leu, Phe and, less efficiently, Met from aminoacyl-tRNAs to the N-termini of proteins containing an N-terminal arginine or lysine.</text>
</comment>
<gene>
    <name evidence="4" type="primary">aat</name>
    <name evidence="5" type="ORF">CLV56_1801</name>
</gene>
<dbReference type="Proteomes" id="UP000230842">
    <property type="component" value="Unassembled WGS sequence"/>
</dbReference>
<proteinExistence type="inferred from homology"/>